<dbReference type="GO" id="GO:0005762">
    <property type="term" value="C:mitochondrial large ribosomal subunit"/>
    <property type="evidence" value="ECO:0007669"/>
    <property type="project" value="InterPro"/>
</dbReference>
<reference evidence="3" key="1">
    <citation type="journal article" date="2014" name="Genome Announc.">
        <title>Genome sequence of the yeast Cyberlindnera fabianii (Hansenula fabianii).</title>
        <authorList>
            <person name="Freel K.C."/>
            <person name="Sarilar V."/>
            <person name="Neuveglise C."/>
            <person name="Devillers H."/>
            <person name="Friedrich A."/>
            <person name="Schacherer J."/>
        </authorList>
    </citation>
    <scope>NUCLEOTIDE SEQUENCE</scope>
    <source>
        <strain evidence="3">YJS4271</strain>
    </source>
</reference>
<feature type="compositionally biased region" description="Basic and acidic residues" evidence="1">
    <location>
        <begin position="118"/>
        <end position="138"/>
    </location>
</feature>
<accession>A0A061API5</accession>
<keyword evidence="5" id="KW-1185">Reference proteome</keyword>
<evidence type="ECO:0000313" key="4">
    <source>
        <dbReference type="EMBL" id="ONH65674.1"/>
    </source>
</evidence>
<organism evidence="3">
    <name type="scientific">Cyberlindnera fabianii</name>
    <name type="common">Yeast</name>
    <name type="synonym">Hansenula fabianii</name>
    <dbReference type="NCBI Taxonomy" id="36022"/>
    <lineage>
        <taxon>Eukaryota</taxon>
        <taxon>Fungi</taxon>
        <taxon>Dikarya</taxon>
        <taxon>Ascomycota</taxon>
        <taxon>Saccharomycotina</taxon>
        <taxon>Saccharomycetes</taxon>
        <taxon>Phaffomycetales</taxon>
        <taxon>Phaffomycetaceae</taxon>
        <taxon>Cyberlindnera</taxon>
    </lineage>
</organism>
<dbReference type="EMBL" id="LK052888">
    <property type="protein sequence ID" value="CDR39453.1"/>
    <property type="molecule type" value="Genomic_DNA"/>
</dbReference>
<dbReference type="AlphaFoldDB" id="A0A061API5"/>
<dbReference type="GO" id="GO:0032543">
    <property type="term" value="P:mitochondrial translation"/>
    <property type="evidence" value="ECO:0007669"/>
    <property type="project" value="InterPro"/>
</dbReference>
<dbReference type="InterPro" id="IPR034600">
    <property type="entry name" value="Ribosomal_bL31m"/>
</dbReference>
<feature type="domain" description="Ribosomal protein bL31m N-terminal" evidence="2">
    <location>
        <begin position="30"/>
        <end position="88"/>
    </location>
</feature>
<dbReference type="Gene3D" id="6.20.130.10">
    <property type="match status" value="1"/>
</dbReference>
<dbReference type="VEuPathDB" id="FungiDB:BON22_4457"/>
<evidence type="ECO:0000259" key="2">
    <source>
        <dbReference type="Pfam" id="PF21492"/>
    </source>
</evidence>
<dbReference type="STRING" id="36022.A0A061API5"/>
<proteinExistence type="predicted"/>
<evidence type="ECO:0000313" key="5">
    <source>
        <dbReference type="Proteomes" id="UP000189513"/>
    </source>
</evidence>
<name>A0A061API5_CYBFA</name>
<protein>
    <submittedName>
        <fullName evidence="3">CYFA0S03e03532g1_1</fullName>
    </submittedName>
</protein>
<reference evidence="4" key="3">
    <citation type="submission" date="2017-01" db="EMBL/GenBank/DDBJ databases">
        <authorList>
            <person name="Mah S.A."/>
            <person name="Swanson W.J."/>
            <person name="Moy G.W."/>
            <person name="Vacquier V.D."/>
        </authorList>
    </citation>
    <scope>NUCLEOTIDE SEQUENCE [LARGE SCALE GENOMIC DNA]</scope>
    <source>
        <strain evidence="4">65</strain>
    </source>
</reference>
<dbReference type="EMBL" id="MPUK01000010">
    <property type="protein sequence ID" value="ONH65674.1"/>
    <property type="molecule type" value="Genomic_DNA"/>
</dbReference>
<dbReference type="InterPro" id="IPR048874">
    <property type="entry name" value="Ribosomal_bL31m_N"/>
</dbReference>
<gene>
    <name evidence="4" type="ORF">BON22_4457</name>
    <name evidence="3" type="ORF">CYFA0S_03e03532g</name>
</gene>
<dbReference type="Proteomes" id="UP000189513">
    <property type="component" value="Unassembled WGS sequence"/>
</dbReference>
<feature type="region of interest" description="Disordered" evidence="1">
    <location>
        <begin position="118"/>
        <end position="146"/>
    </location>
</feature>
<dbReference type="PANTHER" id="PTHR28174:SF1">
    <property type="entry name" value="LARGE RIBOSOMAL SUBUNIT PROTEIN BL31M"/>
    <property type="match status" value="1"/>
</dbReference>
<reference evidence="5" key="2">
    <citation type="journal article" date="2017" name="Genome Announc.">
        <title>Genome sequences of Cyberlindnera fabianii 65, Pichia kudriavzevii 129, and Saccharomyces cerevisiae 131 isolated from fermented masau fruits in Zimbabwe.</title>
        <authorList>
            <person name="van Rijswijck I.M.H."/>
            <person name="Derks M.F.L."/>
            <person name="Abee T."/>
            <person name="de Ridder D."/>
            <person name="Smid E.J."/>
        </authorList>
    </citation>
    <scope>NUCLEOTIDE SEQUENCE [LARGE SCALE GENOMIC DNA]</scope>
    <source>
        <strain evidence="5">65</strain>
    </source>
</reference>
<dbReference type="Pfam" id="PF21492">
    <property type="entry name" value="bL31_N"/>
    <property type="match status" value="1"/>
</dbReference>
<dbReference type="PANTHER" id="PTHR28174">
    <property type="entry name" value="54S RIBOSOMAL PROTEIN L36, MITOCHONDRIAL"/>
    <property type="match status" value="1"/>
</dbReference>
<dbReference type="OrthoDB" id="5587740at2759"/>
<evidence type="ECO:0000256" key="1">
    <source>
        <dbReference type="SAM" id="MobiDB-lite"/>
    </source>
</evidence>
<evidence type="ECO:0000313" key="3">
    <source>
        <dbReference type="EMBL" id="CDR39453.1"/>
    </source>
</evidence>
<sequence>MFSTSSRTISQAAVPLQRRFASHHVMDGALPKRPLKKIALGKARPAIYYKFNCKTEFSDGAVVIRRSQFPKDEMRLIQDMRNSPMWNPYRSDLEVVDANAGGRMQKFKEKFNKFAVKEDDSKKSDGAEKKETKKAEKNVEEEEESLELDDYLDLLGMNAKEVQTGGKLATKQKSKKK</sequence>
<dbReference type="OMA" id="RRSQFPK"/>
<dbReference type="GO" id="GO:0003735">
    <property type="term" value="F:structural constituent of ribosome"/>
    <property type="evidence" value="ECO:0007669"/>
    <property type="project" value="InterPro"/>
</dbReference>